<keyword evidence="5" id="KW-1185">Reference proteome</keyword>
<dbReference type="SUPFAM" id="SSF48239">
    <property type="entry name" value="Terpenoid cyclases/Protein prenyltransferases"/>
    <property type="match status" value="1"/>
</dbReference>
<evidence type="ECO:0000256" key="3">
    <source>
        <dbReference type="SAM" id="SignalP"/>
    </source>
</evidence>
<dbReference type="InterPro" id="IPR008930">
    <property type="entry name" value="Terpenoid_cyclase/PrenylTrfase"/>
</dbReference>
<keyword evidence="3" id="KW-0732">Signal</keyword>
<proteinExistence type="predicted"/>
<dbReference type="Gene3D" id="1.50.10.20">
    <property type="match status" value="2"/>
</dbReference>
<sequence>MPMAGRRRRRTVVSAVLSVSLLALGVVSLGVPPAAADPAVPSPTPTARSGQTWTDGPCVGGSGVTVVADLTPFDGGAVVRRCDPGQPSSAFQALAEVGLAPARGTGKKGNGTYEYLCRITDLPAADGCTGYQSGPGWALSVPDANSTEWKHVGQAVDKYRPPAGALLGFSYGTNPNLPSVSPRDAMTTTPPVSTGPGGSASPTPSTSPSPAAGPATIPPSAVRAATFLADDLYRSGDKYGDPGLVADVVLALHAAGVAPAEAKAATAGLRATAFPAGPPSAGLIAKYLLVALDQGVDAHRWDADRDGRSVDLVRRLLSTVDGNGRFASSTAQNDLSGMQAQALAIVALHRSGATSDEVPAVAYLLRQQCPSGGFRSAPGPGQPAGTCAGPDNADVSVTNTAMAVWALVTAGHQGAALERALRWLAAKRDRSGGYGSDSRTAASIATSVNAGSTGLASLALAAAGNSKEPAGCTGWLGRLQLPVTSTQAELRGAIAPSPADLAALVTTPVAYWTSGDNADRVRQATAQAILGLTATAVALPAAQRAYGAYGAHAGVGQPKAAVGPRTGADNSLPMTGPPAVPLLAIGVLLLLFGVACVVTPVPGPSNELLGWLQRWTRSRVNTY</sequence>
<evidence type="ECO:0000256" key="1">
    <source>
        <dbReference type="SAM" id="MobiDB-lite"/>
    </source>
</evidence>
<keyword evidence="2" id="KW-1133">Transmembrane helix</keyword>
<feature type="region of interest" description="Disordered" evidence="1">
    <location>
        <begin position="177"/>
        <end position="217"/>
    </location>
</feature>
<name>A0ABN2IZV3_9ACTN</name>
<feature type="region of interest" description="Disordered" evidence="1">
    <location>
        <begin position="35"/>
        <end position="55"/>
    </location>
</feature>
<dbReference type="EMBL" id="BAAANY010000039">
    <property type="protein sequence ID" value="GAA1715169.1"/>
    <property type="molecule type" value="Genomic_DNA"/>
</dbReference>
<keyword evidence="2" id="KW-0812">Transmembrane</keyword>
<feature type="transmembrane region" description="Helical" evidence="2">
    <location>
        <begin position="579"/>
        <end position="601"/>
    </location>
</feature>
<comment type="caution">
    <text evidence="4">The sequence shown here is derived from an EMBL/GenBank/DDBJ whole genome shotgun (WGS) entry which is preliminary data.</text>
</comment>
<dbReference type="Proteomes" id="UP001500618">
    <property type="component" value="Unassembled WGS sequence"/>
</dbReference>
<feature type="signal peptide" evidence="3">
    <location>
        <begin position="1"/>
        <end position="36"/>
    </location>
</feature>
<evidence type="ECO:0000313" key="5">
    <source>
        <dbReference type="Proteomes" id="UP001500618"/>
    </source>
</evidence>
<evidence type="ECO:0000313" key="4">
    <source>
        <dbReference type="EMBL" id="GAA1715169.1"/>
    </source>
</evidence>
<evidence type="ECO:0008006" key="6">
    <source>
        <dbReference type="Google" id="ProtNLM"/>
    </source>
</evidence>
<evidence type="ECO:0000256" key="2">
    <source>
        <dbReference type="SAM" id="Phobius"/>
    </source>
</evidence>
<feature type="compositionally biased region" description="Low complexity" evidence="1">
    <location>
        <begin position="187"/>
        <end position="217"/>
    </location>
</feature>
<feature type="chain" id="PRO_5047123972" description="Squalene cyclase C-terminal domain-containing protein" evidence="3">
    <location>
        <begin position="37"/>
        <end position="623"/>
    </location>
</feature>
<organism evidence="4 5">
    <name type="scientific">Fodinicola feengrottensis</name>
    <dbReference type="NCBI Taxonomy" id="435914"/>
    <lineage>
        <taxon>Bacteria</taxon>
        <taxon>Bacillati</taxon>
        <taxon>Actinomycetota</taxon>
        <taxon>Actinomycetes</taxon>
        <taxon>Mycobacteriales</taxon>
        <taxon>Fodinicola</taxon>
    </lineage>
</organism>
<keyword evidence="2" id="KW-0472">Membrane</keyword>
<reference evidence="4 5" key="1">
    <citation type="journal article" date="2019" name="Int. J. Syst. Evol. Microbiol.">
        <title>The Global Catalogue of Microorganisms (GCM) 10K type strain sequencing project: providing services to taxonomists for standard genome sequencing and annotation.</title>
        <authorList>
            <consortium name="The Broad Institute Genomics Platform"/>
            <consortium name="The Broad Institute Genome Sequencing Center for Infectious Disease"/>
            <person name="Wu L."/>
            <person name="Ma J."/>
        </authorList>
    </citation>
    <scope>NUCLEOTIDE SEQUENCE [LARGE SCALE GENOMIC DNA]</scope>
    <source>
        <strain evidence="4 5">JCM 14718</strain>
    </source>
</reference>
<protein>
    <recommendedName>
        <fullName evidence="6">Squalene cyclase C-terminal domain-containing protein</fullName>
    </recommendedName>
</protein>
<accession>A0ABN2IZV3</accession>
<gene>
    <name evidence="4" type="ORF">GCM10009765_75100</name>
</gene>